<accession>A0A139A387</accession>
<protein>
    <recommendedName>
        <fullName evidence="2">Oxo-4-hydroxy-4-carboxy-5-ureidoimidazoline decarboxylase domain-containing protein</fullName>
    </recommendedName>
</protein>
<evidence type="ECO:0000256" key="1">
    <source>
        <dbReference type="ARBA" id="ARBA00022631"/>
    </source>
</evidence>
<evidence type="ECO:0000259" key="2">
    <source>
        <dbReference type="Pfam" id="PF09349"/>
    </source>
</evidence>
<dbReference type="PANTHER" id="PTHR37987:SF1">
    <property type="entry name" value="OXO-4-HYDROXY-4-CARBOXY-5-UREIDOIMIDAZOLINE DECARBOXYLASE DOMAIN-CONTAINING PROTEIN"/>
    <property type="match status" value="1"/>
</dbReference>
<dbReference type="Proteomes" id="UP000070544">
    <property type="component" value="Unassembled WGS sequence"/>
</dbReference>
<evidence type="ECO:0000313" key="3">
    <source>
        <dbReference type="EMBL" id="KXS11231.1"/>
    </source>
</evidence>
<feature type="domain" description="Oxo-4-hydroxy-4-carboxy-5-ureidoimidazoline decarboxylase" evidence="2">
    <location>
        <begin position="13"/>
        <end position="181"/>
    </location>
</feature>
<sequence length="186" mass="20862">MSVALPEVSSIASLSSGDVESALSLIFERSETLFQLLSNHVRHSQPPLSWYALVDDFQTKLLPQCKWEQKVEIINAHPRLGEPKKVLSAMSLKEQGYVSSATSDAAATQDPDEQVNAKLMQLNGQYEARFGFKFVIFVAGRPRREIVPIFADAVQDPNRTKENEMARGLRDMCDIGRDRIKKLLLS</sequence>
<dbReference type="InterPro" id="IPR018020">
    <property type="entry name" value="OHCU_decarboxylase"/>
</dbReference>
<dbReference type="AlphaFoldDB" id="A0A139A387"/>
<reference evidence="3 4" key="1">
    <citation type="journal article" date="2015" name="Genome Biol. Evol.">
        <title>Phylogenomic analyses indicate that early fungi evolved digesting cell walls of algal ancestors of land plants.</title>
        <authorList>
            <person name="Chang Y."/>
            <person name="Wang S."/>
            <person name="Sekimoto S."/>
            <person name="Aerts A.L."/>
            <person name="Choi C."/>
            <person name="Clum A."/>
            <person name="LaButti K.M."/>
            <person name="Lindquist E.A."/>
            <person name="Yee Ngan C."/>
            <person name="Ohm R.A."/>
            <person name="Salamov A.A."/>
            <person name="Grigoriev I.V."/>
            <person name="Spatafora J.W."/>
            <person name="Berbee M.L."/>
        </authorList>
    </citation>
    <scope>NUCLEOTIDE SEQUENCE [LARGE SCALE GENOMIC DNA]</scope>
    <source>
        <strain evidence="3 4">JEL478</strain>
    </source>
</reference>
<keyword evidence="4" id="KW-1185">Reference proteome</keyword>
<dbReference type="OMA" id="AIQAMCD"/>
<dbReference type="SUPFAM" id="SSF158694">
    <property type="entry name" value="UraD-Like"/>
    <property type="match status" value="1"/>
</dbReference>
<proteinExistence type="predicted"/>
<evidence type="ECO:0000313" key="4">
    <source>
        <dbReference type="Proteomes" id="UP000070544"/>
    </source>
</evidence>
<dbReference type="GO" id="GO:0006144">
    <property type="term" value="P:purine nucleobase metabolic process"/>
    <property type="evidence" value="ECO:0007669"/>
    <property type="project" value="UniProtKB-KW"/>
</dbReference>
<name>A0A139A387_GONPJ</name>
<keyword evidence="1" id="KW-0659">Purine metabolism</keyword>
<dbReference type="STRING" id="1344416.A0A139A387"/>
<organism evidence="3 4">
    <name type="scientific">Gonapodya prolifera (strain JEL478)</name>
    <name type="common">Monoblepharis prolifera</name>
    <dbReference type="NCBI Taxonomy" id="1344416"/>
    <lineage>
        <taxon>Eukaryota</taxon>
        <taxon>Fungi</taxon>
        <taxon>Fungi incertae sedis</taxon>
        <taxon>Chytridiomycota</taxon>
        <taxon>Chytridiomycota incertae sedis</taxon>
        <taxon>Monoblepharidomycetes</taxon>
        <taxon>Monoblepharidales</taxon>
        <taxon>Gonapodyaceae</taxon>
        <taxon>Gonapodya</taxon>
    </lineage>
</organism>
<gene>
    <name evidence="3" type="ORF">M427DRAFT_158287</name>
</gene>
<dbReference type="EMBL" id="KQ965804">
    <property type="protein sequence ID" value="KXS11231.1"/>
    <property type="molecule type" value="Genomic_DNA"/>
</dbReference>
<dbReference type="Gene3D" id="1.10.3330.10">
    <property type="entry name" value="Oxo-4-hydroxy-4-carboxy-5-ureidoimidazoline decarboxylase"/>
    <property type="match status" value="1"/>
</dbReference>
<dbReference type="OrthoDB" id="5398391at2759"/>
<dbReference type="PANTHER" id="PTHR37987">
    <property type="entry name" value="CHROMOSOME 9, WHOLE GENOME SHOTGUN SEQUENCE"/>
    <property type="match status" value="1"/>
</dbReference>
<dbReference type="InterPro" id="IPR036778">
    <property type="entry name" value="OHCU_decarboxylase_sf"/>
</dbReference>
<dbReference type="Pfam" id="PF09349">
    <property type="entry name" value="OHCU_decarbox"/>
    <property type="match status" value="1"/>
</dbReference>